<dbReference type="AlphaFoldDB" id="A0A0F9AZ81"/>
<sequence length="467" mass="49058">QYTYRIYGVNAENVESSSYATVSKYTKIESPTGGSFGTVTSTSIDVSATGTLSNLTSGTSGLYFENTTVSANSGWAQTNSWSNGSLSANTQYTYQATSRNGDSVANTAAAMGSKYTLADNPVSITASDGTYADKVSLSWTSVGSASGYKVYRDGIAGVGTEIYNGVGLAYDDTAASSSHTYYLYTKNNENALSSNYVTDTGSLMTVPATPTIGAASALSTTSIRWAFTDNASNEDGFKIHNAAHSTVASNATADLSYVDETGLSANTQYTRHAHTYNGAGDSSASANASKYTLSATPSVSADKTTSTWYNTTDVIFTNAASFGAAGVQYYRYVFNQNATHTFTDAETQWSAGTLTRTASANGSWYLHVKAFNGDDVANGTQTYGPFYYDGSAPTDPSGLGLTAASVSQINLSWTGSTDTGGSNLIGYKIERAPDNSGSPGTFAQIDTDTASPYTDIGRVANTKYWYR</sequence>
<dbReference type="InterPro" id="IPR003961">
    <property type="entry name" value="FN3_dom"/>
</dbReference>
<evidence type="ECO:0000259" key="1">
    <source>
        <dbReference type="PROSITE" id="PS50853"/>
    </source>
</evidence>
<dbReference type="InterPro" id="IPR036116">
    <property type="entry name" value="FN3_sf"/>
</dbReference>
<accession>A0A0F9AZ81</accession>
<evidence type="ECO:0000313" key="2">
    <source>
        <dbReference type="EMBL" id="KKL06817.1"/>
    </source>
</evidence>
<reference evidence="2" key="1">
    <citation type="journal article" date="2015" name="Nature">
        <title>Complex archaea that bridge the gap between prokaryotes and eukaryotes.</title>
        <authorList>
            <person name="Spang A."/>
            <person name="Saw J.H."/>
            <person name="Jorgensen S.L."/>
            <person name="Zaremba-Niedzwiedzka K."/>
            <person name="Martijn J."/>
            <person name="Lind A.E."/>
            <person name="van Eijk R."/>
            <person name="Schleper C."/>
            <person name="Guy L."/>
            <person name="Ettema T.J."/>
        </authorList>
    </citation>
    <scope>NUCLEOTIDE SEQUENCE</scope>
</reference>
<protein>
    <recommendedName>
        <fullName evidence="1">Fibronectin type-III domain-containing protein</fullName>
    </recommendedName>
</protein>
<comment type="caution">
    <text evidence="2">The sequence shown here is derived from an EMBL/GenBank/DDBJ whole genome shotgun (WGS) entry which is preliminary data.</text>
</comment>
<organism evidence="2">
    <name type="scientific">marine sediment metagenome</name>
    <dbReference type="NCBI Taxonomy" id="412755"/>
    <lineage>
        <taxon>unclassified sequences</taxon>
        <taxon>metagenomes</taxon>
        <taxon>ecological metagenomes</taxon>
    </lineage>
</organism>
<proteinExistence type="predicted"/>
<dbReference type="EMBL" id="LAZR01043545">
    <property type="protein sequence ID" value="KKL06817.1"/>
    <property type="molecule type" value="Genomic_DNA"/>
</dbReference>
<dbReference type="InterPro" id="IPR013783">
    <property type="entry name" value="Ig-like_fold"/>
</dbReference>
<dbReference type="Gene3D" id="2.60.40.10">
    <property type="entry name" value="Immunoglobulins"/>
    <property type="match status" value="2"/>
</dbReference>
<feature type="non-terminal residue" evidence="2">
    <location>
        <position position="1"/>
    </location>
</feature>
<feature type="non-terminal residue" evidence="2">
    <location>
        <position position="467"/>
    </location>
</feature>
<feature type="domain" description="Fibronectin type-III" evidence="1">
    <location>
        <begin position="392"/>
        <end position="467"/>
    </location>
</feature>
<dbReference type="SUPFAM" id="SSF49265">
    <property type="entry name" value="Fibronectin type III"/>
    <property type="match status" value="1"/>
</dbReference>
<name>A0A0F9AZ81_9ZZZZ</name>
<gene>
    <name evidence="2" type="ORF">LCGC14_2592240</name>
</gene>
<dbReference type="PROSITE" id="PS50853">
    <property type="entry name" value="FN3"/>
    <property type="match status" value="1"/>
</dbReference>